<dbReference type="AlphaFoldDB" id="A0AAV4AIC6"/>
<dbReference type="Gene3D" id="3.10.20.90">
    <property type="entry name" value="Phosphatidylinositol 3-kinase Catalytic Subunit, Chain A, domain 1"/>
    <property type="match status" value="1"/>
</dbReference>
<keyword evidence="2" id="KW-1185">Reference proteome</keyword>
<dbReference type="Proteomes" id="UP000735302">
    <property type="component" value="Unassembled WGS sequence"/>
</dbReference>
<comment type="caution">
    <text evidence="1">The sequence shown here is derived from an EMBL/GenBank/DDBJ whole genome shotgun (WGS) entry which is preliminary data.</text>
</comment>
<gene>
    <name evidence="1" type="ORF">PoB_003250400</name>
</gene>
<dbReference type="EMBL" id="BLXT01003757">
    <property type="protein sequence ID" value="GFO05999.1"/>
    <property type="molecule type" value="Genomic_DNA"/>
</dbReference>
<evidence type="ECO:0008006" key="3">
    <source>
        <dbReference type="Google" id="ProtNLM"/>
    </source>
</evidence>
<dbReference type="CDD" id="cd17039">
    <property type="entry name" value="Ubl_ubiquitin_like"/>
    <property type="match status" value="1"/>
</dbReference>
<proteinExistence type="predicted"/>
<reference evidence="1 2" key="1">
    <citation type="journal article" date="2021" name="Elife">
        <title>Chloroplast acquisition without the gene transfer in kleptoplastic sea slugs, Plakobranchus ocellatus.</title>
        <authorList>
            <person name="Maeda T."/>
            <person name="Takahashi S."/>
            <person name="Yoshida T."/>
            <person name="Shimamura S."/>
            <person name="Takaki Y."/>
            <person name="Nagai Y."/>
            <person name="Toyoda A."/>
            <person name="Suzuki Y."/>
            <person name="Arimoto A."/>
            <person name="Ishii H."/>
            <person name="Satoh N."/>
            <person name="Nishiyama T."/>
            <person name="Hasebe M."/>
            <person name="Maruyama T."/>
            <person name="Minagawa J."/>
            <person name="Obokata J."/>
            <person name="Shigenobu S."/>
        </authorList>
    </citation>
    <scope>NUCLEOTIDE SEQUENCE [LARGE SCALE GENOMIC DNA]</scope>
</reference>
<sequence length="146" mass="16225">MTTEKQEAERLELKGLYEGKEFKVIFQNGATATVADLAKEVHAHTGLDPLRQRIEYRGIVFDPPDTDKWAPLLDDLNFRSGDHFDVSKSARPLSEGEAALTIKESEMTLQTLTSELEILGQKKTLVKVATVIANDGDLAVTIRELD</sequence>
<organism evidence="1 2">
    <name type="scientific">Plakobranchus ocellatus</name>
    <dbReference type="NCBI Taxonomy" id="259542"/>
    <lineage>
        <taxon>Eukaryota</taxon>
        <taxon>Metazoa</taxon>
        <taxon>Spiralia</taxon>
        <taxon>Lophotrochozoa</taxon>
        <taxon>Mollusca</taxon>
        <taxon>Gastropoda</taxon>
        <taxon>Heterobranchia</taxon>
        <taxon>Euthyneura</taxon>
        <taxon>Panpulmonata</taxon>
        <taxon>Sacoglossa</taxon>
        <taxon>Placobranchoidea</taxon>
        <taxon>Plakobranchidae</taxon>
        <taxon>Plakobranchus</taxon>
    </lineage>
</organism>
<accession>A0AAV4AIC6</accession>
<evidence type="ECO:0000313" key="1">
    <source>
        <dbReference type="EMBL" id="GFO05999.1"/>
    </source>
</evidence>
<protein>
    <recommendedName>
        <fullName evidence="3">Ubiquitin-like domain-containing protein</fullName>
    </recommendedName>
</protein>
<evidence type="ECO:0000313" key="2">
    <source>
        <dbReference type="Proteomes" id="UP000735302"/>
    </source>
</evidence>
<name>A0AAV4AIC6_9GAST</name>